<dbReference type="GO" id="GO:0005634">
    <property type="term" value="C:nucleus"/>
    <property type="evidence" value="ECO:0007669"/>
    <property type="project" value="TreeGrafter"/>
</dbReference>
<dbReference type="PANTHER" id="PTHR46035:SF1">
    <property type="entry name" value="TETRATRICOPEPTIDE REPEAT PROTEIN 4"/>
    <property type="match status" value="1"/>
</dbReference>
<keyword evidence="2" id="KW-0802">TPR repeat</keyword>
<name>A0A9W8YLD5_9PEZI</name>
<comment type="caution">
    <text evidence="5">The sequence shown here is derived from an EMBL/GenBank/DDBJ whole genome shotgun (WGS) entry which is preliminary data.</text>
</comment>
<dbReference type="AlphaFoldDB" id="A0A9W8YLD5"/>
<evidence type="ECO:0000256" key="3">
    <source>
        <dbReference type="SAM" id="MobiDB-lite"/>
    </source>
</evidence>
<accession>A0A9W8YLD5</accession>
<evidence type="ECO:0000313" key="5">
    <source>
        <dbReference type="EMBL" id="KAJ4385505.1"/>
    </source>
</evidence>
<dbReference type="InterPro" id="IPR044059">
    <property type="entry name" value="Csn1/TTC4_wheel"/>
</dbReference>
<feature type="domain" description="Cns1/TTC4 wheel" evidence="4">
    <location>
        <begin position="313"/>
        <end position="419"/>
    </location>
</feature>
<dbReference type="EMBL" id="JAPEVB010000007">
    <property type="protein sequence ID" value="KAJ4385505.1"/>
    <property type="molecule type" value="Genomic_DNA"/>
</dbReference>
<dbReference type="SUPFAM" id="SSF48452">
    <property type="entry name" value="TPR-like"/>
    <property type="match status" value="1"/>
</dbReference>
<gene>
    <name evidence="5" type="primary">CNS1</name>
    <name evidence="5" type="ORF">N0V93_009933</name>
</gene>
<evidence type="ECO:0000256" key="1">
    <source>
        <dbReference type="ARBA" id="ARBA00022737"/>
    </source>
</evidence>
<dbReference type="GO" id="GO:0051879">
    <property type="term" value="F:Hsp90 protein binding"/>
    <property type="evidence" value="ECO:0007669"/>
    <property type="project" value="InterPro"/>
</dbReference>
<feature type="compositionally biased region" description="Low complexity" evidence="3">
    <location>
        <begin position="28"/>
        <end position="44"/>
    </location>
</feature>
<feature type="region of interest" description="Disordered" evidence="3">
    <location>
        <begin position="1"/>
        <end position="63"/>
    </location>
</feature>
<proteinExistence type="predicted"/>
<dbReference type="CDD" id="cd21381">
    <property type="entry name" value="CTWD_TTC4"/>
    <property type="match status" value="1"/>
</dbReference>
<keyword evidence="1" id="KW-0677">Repeat</keyword>
<feature type="compositionally biased region" description="Basic and acidic residues" evidence="3">
    <location>
        <begin position="1"/>
        <end position="22"/>
    </location>
</feature>
<keyword evidence="6" id="KW-1185">Reference proteome</keyword>
<evidence type="ECO:0000259" key="4">
    <source>
        <dbReference type="Pfam" id="PF18972"/>
    </source>
</evidence>
<dbReference type="OrthoDB" id="420195at2759"/>
<dbReference type="Pfam" id="PF18972">
    <property type="entry name" value="Wheel"/>
    <property type="match status" value="1"/>
</dbReference>
<dbReference type="Proteomes" id="UP001140453">
    <property type="component" value="Unassembled WGS sequence"/>
</dbReference>
<protein>
    <submittedName>
        <fullName evidence="5">HSP70/90 co-chaperone</fullName>
    </submittedName>
</protein>
<dbReference type="GO" id="GO:0006457">
    <property type="term" value="P:protein folding"/>
    <property type="evidence" value="ECO:0007669"/>
    <property type="project" value="TreeGrafter"/>
</dbReference>
<dbReference type="GO" id="GO:0030544">
    <property type="term" value="F:Hsp70 protein binding"/>
    <property type="evidence" value="ECO:0007669"/>
    <property type="project" value="TreeGrafter"/>
</dbReference>
<dbReference type="PANTHER" id="PTHR46035">
    <property type="entry name" value="TETRATRICOPEPTIDE REPEAT PROTEIN 4"/>
    <property type="match status" value="1"/>
</dbReference>
<sequence>MVHLEEITDKIETTLRVSEDKPTPNPAPAQSSSTQNASSTTPSNPIGPALPTVPIPALPPQLAHNAGKSVDEILADLNKSPLFMTELDDNNNTDLEALQALAYEGTPLENATDFKASGNEAFREKRWADAREFYGRGVALLTGEEKRRARGDPPHANDALGNDESEIAAQRSVLEALYVNRAACQLELGNHRQCWLDCAAALALNSRNVKAWYRSAKALLAVGRVAEADEACAGGLAVDANNGPLRAIAREIVAKAEADARKTAEEERRKVESARRGVNLRKALEAKGVKVRKSALPPDTGDARMELVEDENEGGTLTFPTVLLYPAHYESDFIKAFSEKETLMQHFGYVFPLPWDKAGEYSANGVGCFMETITGGLVKVGKKVALLKVVSLDSVEVVDGVVKIYVIPKAKAEGWVAEFKAAKAKEKEKGGT</sequence>
<evidence type="ECO:0000256" key="2">
    <source>
        <dbReference type="ARBA" id="ARBA00022803"/>
    </source>
</evidence>
<evidence type="ECO:0000313" key="6">
    <source>
        <dbReference type="Proteomes" id="UP001140453"/>
    </source>
</evidence>
<dbReference type="InterPro" id="IPR011990">
    <property type="entry name" value="TPR-like_helical_dom_sf"/>
</dbReference>
<dbReference type="Gene3D" id="1.25.40.10">
    <property type="entry name" value="Tetratricopeptide repeat domain"/>
    <property type="match status" value="1"/>
</dbReference>
<organism evidence="5 6">
    <name type="scientific">Gnomoniopsis smithogilvyi</name>
    <dbReference type="NCBI Taxonomy" id="1191159"/>
    <lineage>
        <taxon>Eukaryota</taxon>
        <taxon>Fungi</taxon>
        <taxon>Dikarya</taxon>
        <taxon>Ascomycota</taxon>
        <taxon>Pezizomycotina</taxon>
        <taxon>Sordariomycetes</taxon>
        <taxon>Sordariomycetidae</taxon>
        <taxon>Diaporthales</taxon>
        <taxon>Gnomoniaceae</taxon>
        <taxon>Gnomoniopsis</taxon>
    </lineage>
</organism>
<dbReference type="GO" id="GO:0005829">
    <property type="term" value="C:cytosol"/>
    <property type="evidence" value="ECO:0007669"/>
    <property type="project" value="TreeGrafter"/>
</dbReference>
<reference evidence="5" key="1">
    <citation type="submission" date="2022-10" db="EMBL/GenBank/DDBJ databases">
        <title>Tapping the CABI collections for fungal endophytes: first genome assemblies for Collariella, Neodidymelliopsis, Ascochyta clinopodiicola, Didymella pomorum, Didymosphaeria variabile, Neocosmospora piperis and Neocucurbitaria cava.</title>
        <authorList>
            <person name="Hill R."/>
        </authorList>
    </citation>
    <scope>NUCLEOTIDE SEQUENCE</scope>
    <source>
        <strain evidence="5">IMI 355082</strain>
    </source>
</reference>